<gene>
    <name evidence="6" type="ordered locus">Dde_1618</name>
</gene>
<evidence type="ECO:0000259" key="5">
    <source>
        <dbReference type="Pfam" id="PF02525"/>
    </source>
</evidence>
<keyword evidence="2" id="KW-0285">Flavoprotein</keyword>
<dbReference type="HOGENOM" id="CLU_083846_0_0_7"/>
<evidence type="ECO:0000256" key="2">
    <source>
        <dbReference type="ARBA" id="ARBA00022630"/>
    </source>
</evidence>
<keyword evidence="7" id="KW-1185">Reference proteome</keyword>
<evidence type="ECO:0000256" key="1">
    <source>
        <dbReference type="ARBA" id="ARBA00001974"/>
    </source>
</evidence>
<dbReference type="InterPro" id="IPR003680">
    <property type="entry name" value="Flavodoxin_fold"/>
</dbReference>
<feature type="domain" description="Flavodoxin-like fold" evidence="5">
    <location>
        <begin position="2"/>
        <end position="190"/>
    </location>
</feature>
<proteinExistence type="inferred from homology"/>
<dbReference type="InterPro" id="IPR029039">
    <property type="entry name" value="Flavoprotein-like_sf"/>
</dbReference>
<dbReference type="Proteomes" id="UP000002710">
    <property type="component" value="Chromosome"/>
</dbReference>
<dbReference type="STRING" id="207559.Dde_1618"/>
<dbReference type="RefSeq" id="WP_011367570.1">
    <property type="nucleotide sequence ID" value="NC_007519.1"/>
</dbReference>
<protein>
    <submittedName>
        <fullName evidence="6">NAD(P)H dehydrogenase (Quinone)</fullName>
    </submittedName>
</protein>
<dbReference type="PANTHER" id="PTHR46305:SF3">
    <property type="entry name" value="NADPH:QUINONE OXIDOREDUCTASE MDAB"/>
    <property type="match status" value="1"/>
</dbReference>
<evidence type="ECO:0000256" key="4">
    <source>
        <dbReference type="ARBA" id="ARBA00037981"/>
    </source>
</evidence>
<dbReference type="Pfam" id="PF02525">
    <property type="entry name" value="Flavodoxin_2"/>
    <property type="match status" value="1"/>
</dbReference>
<sequence>MKNILILNAHEYYSFSQGKLNGSLVEIARSTLTANGYSVQKTTMTDAYDVDTELEKHRTADAVIVQSPVNWMGMPWSFKKYMDLVYTAGTDGRLCNGDGRTRKDPARQYGSGGTMTGKKYLLSLTFNAPADAFDDPAQKFFEGKSVDDLFWPMHLNFRFFGMEPLPTFSCHDVVKNPEILNDLSRYEAHIRTHFPAIRP</sequence>
<comment type="cofactor">
    <cofactor evidence="1">
        <name>FAD</name>
        <dbReference type="ChEBI" id="CHEBI:57692"/>
    </cofactor>
</comment>
<reference evidence="6 7" key="1">
    <citation type="journal article" date="2011" name="J. Bacteriol.">
        <title>Complete genome sequence and updated annotation of Desulfovibrio alaskensis G20.</title>
        <authorList>
            <person name="Hauser L.J."/>
            <person name="Land M.L."/>
            <person name="Brown S.D."/>
            <person name="Larimer F."/>
            <person name="Keller K.L."/>
            <person name="Rapp-Giles B.J."/>
            <person name="Price M.N."/>
            <person name="Lin M."/>
            <person name="Bruce D.C."/>
            <person name="Detter J.C."/>
            <person name="Tapia R."/>
            <person name="Han C.S."/>
            <person name="Goodwin L.A."/>
            <person name="Cheng J.F."/>
            <person name="Pitluck S."/>
            <person name="Copeland A."/>
            <person name="Lucas S."/>
            <person name="Nolan M."/>
            <person name="Lapidus A.L."/>
            <person name="Palumbo A.V."/>
            <person name="Wall J.D."/>
        </authorList>
    </citation>
    <scope>NUCLEOTIDE SEQUENCE [LARGE SCALE GENOMIC DNA]</scope>
    <source>
        <strain evidence="7">ATCC BAA 1058 / DSM 17464 / G20</strain>
    </source>
</reference>
<dbReference type="KEGG" id="dde:Dde_1618"/>
<dbReference type="eggNOG" id="COG2249">
    <property type="taxonomic scope" value="Bacteria"/>
</dbReference>
<keyword evidence="3" id="KW-0274">FAD</keyword>
<dbReference type="InterPro" id="IPR052397">
    <property type="entry name" value="NADPH-QR_MdaB"/>
</dbReference>
<dbReference type="SUPFAM" id="SSF52218">
    <property type="entry name" value="Flavoproteins"/>
    <property type="match status" value="1"/>
</dbReference>
<name>Q311I1_OLEA2</name>
<dbReference type="PANTHER" id="PTHR46305">
    <property type="match status" value="1"/>
</dbReference>
<evidence type="ECO:0000313" key="6">
    <source>
        <dbReference type="EMBL" id="ABB38415.1"/>
    </source>
</evidence>
<dbReference type="EMBL" id="CP000112">
    <property type="protein sequence ID" value="ABB38415.1"/>
    <property type="molecule type" value="Genomic_DNA"/>
</dbReference>
<dbReference type="Gene3D" id="3.40.50.360">
    <property type="match status" value="1"/>
</dbReference>
<comment type="similarity">
    <text evidence="4">Belongs to the oxidoreductase MdaB family.</text>
</comment>
<organism evidence="6 7">
    <name type="scientific">Oleidesulfovibrio alaskensis (strain ATCC BAA-1058 / DSM 17464 / G20)</name>
    <name type="common">Desulfovibrio alaskensis</name>
    <dbReference type="NCBI Taxonomy" id="207559"/>
    <lineage>
        <taxon>Bacteria</taxon>
        <taxon>Pseudomonadati</taxon>
        <taxon>Thermodesulfobacteriota</taxon>
        <taxon>Desulfovibrionia</taxon>
        <taxon>Desulfovibrionales</taxon>
        <taxon>Desulfovibrionaceae</taxon>
        <taxon>Oleidesulfovibrio</taxon>
    </lineage>
</organism>
<evidence type="ECO:0000313" key="7">
    <source>
        <dbReference type="Proteomes" id="UP000002710"/>
    </source>
</evidence>
<dbReference type="AlphaFoldDB" id="Q311I1"/>
<accession>Q311I1</accession>
<evidence type="ECO:0000256" key="3">
    <source>
        <dbReference type="ARBA" id="ARBA00022827"/>
    </source>
</evidence>